<sequence length="118" mass="13181">MILEMNQIRIISINEENWKLSLDIPISNKRKRGAPIKTKSALEFQPSVLVSNKEIGIESLEDDDEEDDVVETTSKRAIVEETNEIKSSSIQIKGIVPLGSSERRSAFFSASLLGIFCN</sequence>
<keyword evidence="2" id="KW-1185">Reference proteome</keyword>
<gene>
    <name evidence="1" type="ORF">BpHYR1_040166</name>
</gene>
<proteinExistence type="predicted"/>
<comment type="caution">
    <text evidence="1">The sequence shown here is derived from an EMBL/GenBank/DDBJ whole genome shotgun (WGS) entry which is preliminary data.</text>
</comment>
<organism evidence="1 2">
    <name type="scientific">Brachionus plicatilis</name>
    <name type="common">Marine rotifer</name>
    <name type="synonym">Brachionus muelleri</name>
    <dbReference type="NCBI Taxonomy" id="10195"/>
    <lineage>
        <taxon>Eukaryota</taxon>
        <taxon>Metazoa</taxon>
        <taxon>Spiralia</taxon>
        <taxon>Gnathifera</taxon>
        <taxon>Rotifera</taxon>
        <taxon>Eurotatoria</taxon>
        <taxon>Monogononta</taxon>
        <taxon>Pseudotrocha</taxon>
        <taxon>Ploima</taxon>
        <taxon>Brachionidae</taxon>
        <taxon>Brachionus</taxon>
    </lineage>
</organism>
<protein>
    <submittedName>
        <fullName evidence="1">Uncharacterized protein</fullName>
    </submittedName>
</protein>
<dbReference type="EMBL" id="REGN01005325">
    <property type="protein sequence ID" value="RNA13807.1"/>
    <property type="molecule type" value="Genomic_DNA"/>
</dbReference>
<dbReference type="Proteomes" id="UP000276133">
    <property type="component" value="Unassembled WGS sequence"/>
</dbReference>
<dbReference type="AlphaFoldDB" id="A0A3M7QQR9"/>
<evidence type="ECO:0000313" key="1">
    <source>
        <dbReference type="EMBL" id="RNA13807.1"/>
    </source>
</evidence>
<accession>A0A3M7QQR9</accession>
<reference evidence="1 2" key="1">
    <citation type="journal article" date="2018" name="Sci. Rep.">
        <title>Genomic signatures of local adaptation to the degree of environmental predictability in rotifers.</title>
        <authorList>
            <person name="Franch-Gras L."/>
            <person name="Hahn C."/>
            <person name="Garcia-Roger E.M."/>
            <person name="Carmona M.J."/>
            <person name="Serra M."/>
            <person name="Gomez A."/>
        </authorList>
    </citation>
    <scope>NUCLEOTIDE SEQUENCE [LARGE SCALE GENOMIC DNA]</scope>
    <source>
        <strain evidence="1">HYR1</strain>
    </source>
</reference>
<evidence type="ECO:0000313" key="2">
    <source>
        <dbReference type="Proteomes" id="UP000276133"/>
    </source>
</evidence>
<name>A0A3M7QQR9_BRAPC</name>